<dbReference type="PANTHER" id="PTHR36503:SF1">
    <property type="entry name" value="BLR2520 PROTEIN"/>
    <property type="match status" value="1"/>
</dbReference>
<dbReference type="CDD" id="cd07251">
    <property type="entry name" value="VOC_like"/>
    <property type="match status" value="1"/>
</dbReference>
<organism evidence="2 3">
    <name type="scientific">Falsiruegeria litorea R37</name>
    <dbReference type="NCBI Taxonomy" id="1200284"/>
    <lineage>
        <taxon>Bacteria</taxon>
        <taxon>Pseudomonadati</taxon>
        <taxon>Pseudomonadota</taxon>
        <taxon>Alphaproteobacteria</taxon>
        <taxon>Rhodobacterales</taxon>
        <taxon>Roseobacteraceae</taxon>
        <taxon>Falsiruegeria</taxon>
    </lineage>
</organism>
<feature type="domain" description="VOC" evidence="1">
    <location>
        <begin position="13"/>
        <end position="134"/>
    </location>
</feature>
<dbReference type="SUPFAM" id="SSF54593">
    <property type="entry name" value="Glyoxalase/Bleomycin resistance protein/Dihydroxybiphenyl dioxygenase"/>
    <property type="match status" value="1"/>
</dbReference>
<accession>A0A1Y5TCL9</accession>
<gene>
    <name evidence="2" type="ORF">TRL7639_03120</name>
</gene>
<dbReference type="InterPro" id="IPR037523">
    <property type="entry name" value="VOC_core"/>
</dbReference>
<proteinExistence type="predicted"/>
<dbReference type="EMBL" id="FWFO01000002">
    <property type="protein sequence ID" value="SLN57423.1"/>
    <property type="molecule type" value="Genomic_DNA"/>
</dbReference>
<sequence>MAEIAGDRVMEQRVSLITLGVRNPARAATFYETLGWQRVDSPDGVIAFDLIGQVLGLYPLEALADEIGLAVDTLGQGAITLSYNCRTKSDVAEVLIAAEGAGAEVLKPAQDVFWGGHHGYFRAPDGTIWEVAHNPFSGLRDDGAFCWNGY</sequence>
<keyword evidence="3" id="KW-1185">Reference proteome</keyword>
<dbReference type="InterPro" id="IPR029068">
    <property type="entry name" value="Glyas_Bleomycin-R_OHBP_Dase"/>
</dbReference>
<reference evidence="2 3" key="1">
    <citation type="submission" date="2017-03" db="EMBL/GenBank/DDBJ databases">
        <authorList>
            <person name="Afonso C.L."/>
            <person name="Miller P.J."/>
            <person name="Scott M.A."/>
            <person name="Spackman E."/>
            <person name="Goraichik I."/>
            <person name="Dimitrov K.M."/>
            <person name="Suarez D.L."/>
            <person name="Swayne D.E."/>
        </authorList>
    </citation>
    <scope>NUCLEOTIDE SEQUENCE [LARGE SCALE GENOMIC DNA]</scope>
    <source>
        <strain evidence="2 3">CECT 7639</strain>
    </source>
</reference>
<name>A0A1Y5TCL9_9RHOB</name>
<evidence type="ECO:0000313" key="2">
    <source>
        <dbReference type="EMBL" id="SLN57423.1"/>
    </source>
</evidence>
<protein>
    <submittedName>
        <fullName evidence="2">Glyoxalase-like domain protein</fullName>
    </submittedName>
</protein>
<dbReference type="Gene3D" id="3.10.180.10">
    <property type="entry name" value="2,3-Dihydroxybiphenyl 1,2-Dioxygenase, domain 1"/>
    <property type="match status" value="1"/>
</dbReference>
<dbReference type="Pfam" id="PF00903">
    <property type="entry name" value="Glyoxalase"/>
    <property type="match status" value="1"/>
</dbReference>
<evidence type="ECO:0000313" key="3">
    <source>
        <dbReference type="Proteomes" id="UP000193077"/>
    </source>
</evidence>
<dbReference type="Proteomes" id="UP000193077">
    <property type="component" value="Unassembled WGS sequence"/>
</dbReference>
<dbReference type="PROSITE" id="PS51819">
    <property type="entry name" value="VOC"/>
    <property type="match status" value="1"/>
</dbReference>
<evidence type="ECO:0000259" key="1">
    <source>
        <dbReference type="PROSITE" id="PS51819"/>
    </source>
</evidence>
<dbReference type="InterPro" id="IPR004360">
    <property type="entry name" value="Glyas_Fos-R_dOase_dom"/>
</dbReference>
<dbReference type="PANTHER" id="PTHR36503">
    <property type="entry name" value="BLR2520 PROTEIN"/>
    <property type="match status" value="1"/>
</dbReference>
<dbReference type="AlphaFoldDB" id="A0A1Y5TCL9"/>